<reference evidence="1 2" key="1">
    <citation type="journal article" date="2009" name="Nat. Genet.">
        <title>The genome of the cucumber, Cucumis sativus L.</title>
        <authorList>
            <person name="Huang S."/>
            <person name="Li R."/>
            <person name="Zhang Z."/>
            <person name="Li L."/>
            <person name="Gu X."/>
            <person name="Fan W."/>
            <person name="Lucas W.J."/>
            <person name="Wang X."/>
            <person name="Xie B."/>
            <person name="Ni P."/>
            <person name="Ren Y."/>
            <person name="Zhu H."/>
            <person name="Li J."/>
            <person name="Lin K."/>
            <person name="Jin W."/>
            <person name="Fei Z."/>
            <person name="Li G."/>
            <person name="Staub J."/>
            <person name="Kilian A."/>
            <person name="van der Vossen E.A."/>
            <person name="Wu Y."/>
            <person name="Guo J."/>
            <person name="He J."/>
            <person name="Jia Z."/>
            <person name="Ren Y."/>
            <person name="Tian G."/>
            <person name="Lu Y."/>
            <person name="Ruan J."/>
            <person name="Qian W."/>
            <person name="Wang M."/>
            <person name="Huang Q."/>
            <person name="Li B."/>
            <person name="Xuan Z."/>
            <person name="Cao J."/>
            <person name="Asan"/>
            <person name="Wu Z."/>
            <person name="Zhang J."/>
            <person name="Cai Q."/>
            <person name="Bai Y."/>
            <person name="Zhao B."/>
            <person name="Han Y."/>
            <person name="Li Y."/>
            <person name="Li X."/>
            <person name="Wang S."/>
            <person name="Shi Q."/>
            <person name="Liu S."/>
            <person name="Cho W.K."/>
            <person name="Kim J.Y."/>
            <person name="Xu Y."/>
            <person name="Heller-Uszynska K."/>
            <person name="Miao H."/>
            <person name="Cheng Z."/>
            <person name="Zhang S."/>
            <person name="Wu J."/>
            <person name="Yang Y."/>
            <person name="Kang H."/>
            <person name="Li M."/>
            <person name="Liang H."/>
            <person name="Ren X."/>
            <person name="Shi Z."/>
            <person name="Wen M."/>
            <person name="Jian M."/>
            <person name="Yang H."/>
            <person name="Zhang G."/>
            <person name="Yang Z."/>
            <person name="Chen R."/>
            <person name="Liu S."/>
            <person name="Li J."/>
            <person name="Ma L."/>
            <person name="Liu H."/>
            <person name="Zhou Y."/>
            <person name="Zhao J."/>
            <person name="Fang X."/>
            <person name="Li G."/>
            <person name="Fang L."/>
            <person name="Li Y."/>
            <person name="Liu D."/>
            <person name="Zheng H."/>
            <person name="Zhang Y."/>
            <person name="Qin N."/>
            <person name="Li Z."/>
            <person name="Yang G."/>
            <person name="Yang S."/>
            <person name="Bolund L."/>
            <person name="Kristiansen K."/>
            <person name="Zheng H."/>
            <person name="Li S."/>
            <person name="Zhang X."/>
            <person name="Yang H."/>
            <person name="Wang J."/>
            <person name="Sun R."/>
            <person name="Zhang B."/>
            <person name="Jiang S."/>
            <person name="Wang J."/>
            <person name="Du Y."/>
            <person name="Li S."/>
        </authorList>
    </citation>
    <scope>NUCLEOTIDE SEQUENCE [LARGE SCALE GENOMIC DNA]</scope>
    <source>
        <strain evidence="2">cv. 9930</strain>
        <tissue evidence="1">Leaf</tissue>
    </source>
</reference>
<feature type="non-terminal residue" evidence="1">
    <location>
        <position position="194"/>
    </location>
</feature>
<name>A0ACB6HBP6_CUCSA</name>
<organism evidence="1 2">
    <name type="scientific">Cucumis sativus</name>
    <name type="common">Cucumber</name>
    <dbReference type="NCBI Taxonomy" id="3659"/>
    <lineage>
        <taxon>Eukaryota</taxon>
        <taxon>Viridiplantae</taxon>
        <taxon>Streptophyta</taxon>
        <taxon>Embryophyta</taxon>
        <taxon>Tracheophyta</taxon>
        <taxon>Spermatophyta</taxon>
        <taxon>Magnoliopsida</taxon>
        <taxon>eudicotyledons</taxon>
        <taxon>Gunneridae</taxon>
        <taxon>Pentapetalae</taxon>
        <taxon>rosids</taxon>
        <taxon>fabids</taxon>
        <taxon>Cucurbitales</taxon>
        <taxon>Cucurbitaceae</taxon>
        <taxon>Benincaseae</taxon>
        <taxon>Cucumis</taxon>
    </lineage>
</organism>
<reference evidence="1 2" key="4">
    <citation type="journal article" date="2011" name="BMC Genomics">
        <title>RNA-Seq improves annotation of protein-coding genes in the cucumber genome.</title>
        <authorList>
            <person name="Li Z."/>
            <person name="Zhang Z."/>
            <person name="Yan P."/>
            <person name="Huang S."/>
            <person name="Fei Z."/>
            <person name="Lin K."/>
        </authorList>
    </citation>
    <scope>NUCLEOTIDE SEQUENCE [LARGE SCALE GENOMIC DNA]</scope>
    <source>
        <strain evidence="2">cv. 9930</strain>
        <tissue evidence="1">Leaf</tissue>
    </source>
</reference>
<dbReference type="Proteomes" id="UP000029981">
    <property type="component" value="Unassembled WGS sequence"/>
</dbReference>
<reference evidence="1 2" key="2">
    <citation type="journal article" date="2009" name="PLoS ONE">
        <title>An integrated genetic and cytogenetic map of the cucumber genome.</title>
        <authorList>
            <person name="Ren Y."/>
            <person name="Zhang Z."/>
            <person name="Liu J."/>
            <person name="Staub J.E."/>
            <person name="Han Y."/>
            <person name="Cheng Z."/>
            <person name="Li X."/>
            <person name="Lu J."/>
            <person name="Miao H."/>
            <person name="Kang H."/>
            <person name="Xie B."/>
            <person name="Gu X."/>
            <person name="Wang X."/>
            <person name="Du Y."/>
            <person name="Jin W."/>
            <person name="Huang S."/>
        </authorList>
    </citation>
    <scope>NUCLEOTIDE SEQUENCE [LARGE SCALE GENOMIC DNA]</scope>
    <source>
        <strain evidence="2">cv. 9930</strain>
        <tissue evidence="1">Leaf</tissue>
    </source>
</reference>
<accession>A0ACB6HBP6</accession>
<protein>
    <submittedName>
        <fullName evidence="1">Uncharacterized protein</fullName>
    </submittedName>
</protein>
<keyword evidence="2" id="KW-1185">Reference proteome</keyword>
<evidence type="ECO:0000313" key="1">
    <source>
        <dbReference type="EMBL" id="KAE8637316.1"/>
    </source>
</evidence>
<comment type="caution">
    <text evidence="1">The sequence shown here is derived from an EMBL/GenBank/DDBJ whole genome shotgun (WGS) entry which is preliminary data.</text>
</comment>
<proteinExistence type="predicted"/>
<sequence>MDEREPVRIEVPEIRRIRSLSSSFRRQASSFRSNSTASLEEEHERDTIDASLWATVERLPTFERLRSSLFEDKREVEVDENGGRRVVDVTKLGDVERHLFIQRLIKHIENDNLKLLTKIKERIHKVGVKFPTVEVKYKNVHIEAEYEIVRGKALPTLWNSFQSNLFDIMKLCGSKSHEAKTNIVEDVSGVIKPG</sequence>
<gene>
    <name evidence="1" type="ORF">Csa_019102</name>
</gene>
<reference evidence="1 2" key="3">
    <citation type="journal article" date="2010" name="BMC Genomics">
        <title>Transcriptome sequencing and comparative analysis of cucumber flowers with different sex types.</title>
        <authorList>
            <person name="Guo S."/>
            <person name="Zheng Y."/>
            <person name="Joung J.G."/>
            <person name="Liu S."/>
            <person name="Zhang Z."/>
            <person name="Crasta O.R."/>
            <person name="Sobral B.W."/>
            <person name="Xu Y."/>
            <person name="Huang S."/>
            <person name="Fei Z."/>
        </authorList>
    </citation>
    <scope>NUCLEOTIDE SEQUENCE [LARGE SCALE GENOMIC DNA]</scope>
    <source>
        <strain evidence="2">cv. 9930</strain>
        <tissue evidence="1">Leaf</tissue>
    </source>
</reference>
<reference evidence="1 2" key="5">
    <citation type="journal article" date="2019" name="Gigascience">
        <title>A chromosome-scale genome assembly of cucumber (Cucumis sativus L.).</title>
        <authorList>
            <person name="Li Q."/>
            <person name="Li H."/>
            <person name="Huang W."/>
            <person name="Xu Y."/>
            <person name="Zhou Q."/>
            <person name="Wang S."/>
            <person name="Ruan J."/>
            <person name="Huang S."/>
            <person name="Zhang Z."/>
        </authorList>
    </citation>
    <scope>NUCLEOTIDE SEQUENCE [LARGE SCALE GENOMIC DNA]</scope>
    <source>
        <strain evidence="2">cv. 9930</strain>
        <tissue evidence="1">Leaf</tissue>
    </source>
</reference>
<evidence type="ECO:0000313" key="2">
    <source>
        <dbReference type="Proteomes" id="UP000029981"/>
    </source>
</evidence>
<dbReference type="EMBL" id="ACHR03000051">
    <property type="protein sequence ID" value="KAE8637316.1"/>
    <property type="molecule type" value="Genomic_DNA"/>
</dbReference>